<keyword evidence="2" id="KW-1185">Reference proteome</keyword>
<evidence type="ECO:0000313" key="2">
    <source>
        <dbReference type="Proteomes" id="UP000054018"/>
    </source>
</evidence>
<protein>
    <submittedName>
        <fullName evidence="1">Uncharacterized protein</fullName>
    </submittedName>
</protein>
<gene>
    <name evidence="1" type="ORF">PISMIDRAFT_681876</name>
</gene>
<dbReference type="AlphaFoldDB" id="A0A0C9ZM21"/>
<organism evidence="1 2">
    <name type="scientific">Pisolithus microcarpus 441</name>
    <dbReference type="NCBI Taxonomy" id="765257"/>
    <lineage>
        <taxon>Eukaryota</taxon>
        <taxon>Fungi</taxon>
        <taxon>Dikarya</taxon>
        <taxon>Basidiomycota</taxon>
        <taxon>Agaricomycotina</taxon>
        <taxon>Agaricomycetes</taxon>
        <taxon>Agaricomycetidae</taxon>
        <taxon>Boletales</taxon>
        <taxon>Sclerodermatineae</taxon>
        <taxon>Pisolithaceae</taxon>
        <taxon>Pisolithus</taxon>
    </lineage>
</organism>
<dbReference type="Proteomes" id="UP000054018">
    <property type="component" value="Unassembled WGS sequence"/>
</dbReference>
<dbReference type="HOGENOM" id="CLU_2655442_0_0_1"/>
<proteinExistence type="predicted"/>
<accession>A0A0C9ZM21</accession>
<reference evidence="1 2" key="1">
    <citation type="submission" date="2014-04" db="EMBL/GenBank/DDBJ databases">
        <authorList>
            <consortium name="DOE Joint Genome Institute"/>
            <person name="Kuo A."/>
            <person name="Kohler A."/>
            <person name="Costa M.D."/>
            <person name="Nagy L.G."/>
            <person name="Floudas D."/>
            <person name="Copeland A."/>
            <person name="Barry K.W."/>
            <person name="Cichocki N."/>
            <person name="Veneault-Fourrey C."/>
            <person name="LaButti K."/>
            <person name="Lindquist E.A."/>
            <person name="Lipzen A."/>
            <person name="Lundell T."/>
            <person name="Morin E."/>
            <person name="Murat C."/>
            <person name="Sun H."/>
            <person name="Tunlid A."/>
            <person name="Henrissat B."/>
            <person name="Grigoriev I.V."/>
            <person name="Hibbett D.S."/>
            <person name="Martin F."/>
            <person name="Nordberg H.P."/>
            <person name="Cantor M.N."/>
            <person name="Hua S.X."/>
        </authorList>
    </citation>
    <scope>NUCLEOTIDE SEQUENCE [LARGE SCALE GENOMIC DNA]</scope>
    <source>
        <strain evidence="1 2">441</strain>
    </source>
</reference>
<evidence type="ECO:0000313" key="1">
    <source>
        <dbReference type="EMBL" id="KIK20898.1"/>
    </source>
</evidence>
<name>A0A0C9ZM21_9AGAM</name>
<dbReference type="EMBL" id="KN833758">
    <property type="protein sequence ID" value="KIK20898.1"/>
    <property type="molecule type" value="Genomic_DNA"/>
</dbReference>
<reference evidence="2" key="2">
    <citation type="submission" date="2015-01" db="EMBL/GenBank/DDBJ databases">
        <title>Evolutionary Origins and Diversification of the Mycorrhizal Mutualists.</title>
        <authorList>
            <consortium name="DOE Joint Genome Institute"/>
            <consortium name="Mycorrhizal Genomics Consortium"/>
            <person name="Kohler A."/>
            <person name="Kuo A."/>
            <person name="Nagy L.G."/>
            <person name="Floudas D."/>
            <person name="Copeland A."/>
            <person name="Barry K.W."/>
            <person name="Cichocki N."/>
            <person name="Veneault-Fourrey C."/>
            <person name="LaButti K."/>
            <person name="Lindquist E.A."/>
            <person name="Lipzen A."/>
            <person name="Lundell T."/>
            <person name="Morin E."/>
            <person name="Murat C."/>
            <person name="Riley R."/>
            <person name="Ohm R."/>
            <person name="Sun H."/>
            <person name="Tunlid A."/>
            <person name="Henrissat B."/>
            <person name="Grigoriev I.V."/>
            <person name="Hibbett D.S."/>
            <person name="Martin F."/>
        </authorList>
    </citation>
    <scope>NUCLEOTIDE SEQUENCE [LARGE SCALE GENOMIC DNA]</scope>
    <source>
        <strain evidence="2">441</strain>
    </source>
</reference>
<sequence>MFVGVSRFDRRKKPRILASFSLKAMPNVFDLLYCVYKQRWLRTKARPGVELDDFANPKRRRFFDCVLAIEKWFTLILEQDLWSCSRMRV</sequence>